<dbReference type="EMBL" id="JANGAC010000018">
    <property type="protein sequence ID" value="MCQ4925084.1"/>
    <property type="molecule type" value="Genomic_DNA"/>
</dbReference>
<evidence type="ECO:0000313" key="3">
    <source>
        <dbReference type="Proteomes" id="UP001524478"/>
    </source>
</evidence>
<dbReference type="Gene3D" id="3.40.50.720">
    <property type="entry name" value="NAD(P)-binding Rossmann-like Domain"/>
    <property type="match status" value="1"/>
</dbReference>
<evidence type="ECO:0000259" key="1">
    <source>
        <dbReference type="Pfam" id="PF01370"/>
    </source>
</evidence>
<dbReference type="InterPro" id="IPR001509">
    <property type="entry name" value="Epimerase_deHydtase"/>
</dbReference>
<accession>A0ABT1SF31</accession>
<reference evidence="2 3" key="1">
    <citation type="submission" date="2022-06" db="EMBL/GenBank/DDBJ databases">
        <title>Isolation of gut microbiota from human fecal samples.</title>
        <authorList>
            <person name="Pamer E.G."/>
            <person name="Barat B."/>
            <person name="Waligurski E."/>
            <person name="Medina S."/>
            <person name="Paddock L."/>
            <person name="Mostad J."/>
        </authorList>
    </citation>
    <scope>NUCLEOTIDE SEQUENCE [LARGE SCALE GENOMIC DNA]</scope>
    <source>
        <strain evidence="2 3">DFI.7.95</strain>
    </source>
</reference>
<dbReference type="Gene3D" id="3.90.25.10">
    <property type="entry name" value="UDP-galactose 4-epimerase, domain 1"/>
    <property type="match status" value="1"/>
</dbReference>
<gene>
    <name evidence="2" type="ORF">NE686_18425</name>
</gene>
<dbReference type="RefSeq" id="WP_256312675.1">
    <property type="nucleotide sequence ID" value="NZ_JANGAC010000018.1"/>
</dbReference>
<evidence type="ECO:0000313" key="2">
    <source>
        <dbReference type="EMBL" id="MCQ4925084.1"/>
    </source>
</evidence>
<protein>
    <submittedName>
        <fullName evidence="2">Sugar nucleotide-binding protein</fullName>
    </submittedName>
</protein>
<dbReference type="PANTHER" id="PTHR43242:SF1">
    <property type="entry name" value="NAD(P)-BINDING ROSSMANN-FOLD SUPERFAMILY PROTEIN"/>
    <property type="match status" value="1"/>
</dbReference>
<sequence>MRVIVLGANGFLGQKVYSKLISDPKFVVEGTCCINRRNNDLYTLDVTKEEEVKRFMLNKNPEVIAWCLTSKDERKLTNHGLPNVIKYTDEKTKFIYVTTDGFSEGKGNYTEEDLPSYLESVNPLAEYVNAKIDAENIIKQRNNNYIIARTGPLYGQDNVGNWDHRISRMIEKLSRAEKIIRTENLYKTFVHVDDFTKAIIEMIKINFEGTINVGPKQKESYYSFNKKMAKNIGLNSSLILNDYLDIDEARKRCIPLDTSLDTSKCRRILKTVFREV</sequence>
<dbReference type="InterPro" id="IPR036291">
    <property type="entry name" value="NAD(P)-bd_dom_sf"/>
</dbReference>
<comment type="caution">
    <text evidence="2">The sequence shown here is derived from an EMBL/GenBank/DDBJ whole genome shotgun (WGS) entry which is preliminary data.</text>
</comment>
<feature type="domain" description="NAD-dependent epimerase/dehydratase" evidence="1">
    <location>
        <begin position="3"/>
        <end position="214"/>
    </location>
</feature>
<dbReference type="PANTHER" id="PTHR43242">
    <property type="entry name" value="NAD(P)-BINDING ROSSMANN-FOLD SUPERFAMILY PROTEIN"/>
    <property type="match status" value="1"/>
</dbReference>
<dbReference type="Proteomes" id="UP001524478">
    <property type="component" value="Unassembled WGS sequence"/>
</dbReference>
<organism evidence="2 3">
    <name type="scientific">Tissierella carlieri</name>
    <dbReference type="NCBI Taxonomy" id="689904"/>
    <lineage>
        <taxon>Bacteria</taxon>
        <taxon>Bacillati</taxon>
        <taxon>Bacillota</taxon>
        <taxon>Tissierellia</taxon>
        <taxon>Tissierellales</taxon>
        <taxon>Tissierellaceae</taxon>
        <taxon>Tissierella</taxon>
    </lineage>
</organism>
<dbReference type="Pfam" id="PF01370">
    <property type="entry name" value="Epimerase"/>
    <property type="match status" value="1"/>
</dbReference>
<dbReference type="SUPFAM" id="SSF51735">
    <property type="entry name" value="NAD(P)-binding Rossmann-fold domains"/>
    <property type="match status" value="1"/>
</dbReference>
<name>A0ABT1SF31_9FIRM</name>
<proteinExistence type="predicted"/>
<keyword evidence="3" id="KW-1185">Reference proteome</keyword>